<keyword evidence="5 6" id="KW-0804">Transcription</keyword>
<reference evidence="8" key="1">
    <citation type="submission" date="2020-10" db="EMBL/GenBank/DDBJ databases">
        <authorList>
            <person name="Gilroy R."/>
        </authorList>
    </citation>
    <scope>NUCLEOTIDE SEQUENCE</scope>
    <source>
        <strain evidence="8">4920</strain>
    </source>
</reference>
<dbReference type="InterPro" id="IPR014284">
    <property type="entry name" value="RNA_pol_sigma-70_dom"/>
</dbReference>
<dbReference type="Gene3D" id="1.10.1740.10">
    <property type="match status" value="1"/>
</dbReference>
<evidence type="ECO:0000256" key="4">
    <source>
        <dbReference type="ARBA" id="ARBA00023125"/>
    </source>
</evidence>
<dbReference type="Gene3D" id="1.10.10.10">
    <property type="entry name" value="Winged helix-like DNA-binding domain superfamily/Winged helix DNA-binding domain"/>
    <property type="match status" value="1"/>
</dbReference>
<keyword evidence="4 6" id="KW-0238">DNA-binding</keyword>
<organism evidence="8 9">
    <name type="scientific">Candidatus Aphodoplasma excrementigallinarum</name>
    <dbReference type="NCBI Taxonomy" id="2840673"/>
    <lineage>
        <taxon>Bacteria</taxon>
        <taxon>Bacillati</taxon>
        <taxon>Bacillota</taxon>
        <taxon>Clostridia</taxon>
        <taxon>Eubacteriales</taxon>
        <taxon>Candidatus Aphodoplasma</taxon>
    </lineage>
</organism>
<evidence type="ECO:0000256" key="5">
    <source>
        <dbReference type="ARBA" id="ARBA00023163"/>
    </source>
</evidence>
<dbReference type="InterPro" id="IPR013325">
    <property type="entry name" value="RNA_pol_sigma_r2"/>
</dbReference>
<dbReference type="AlphaFoldDB" id="A0A9D1T0P4"/>
<dbReference type="GO" id="GO:0006352">
    <property type="term" value="P:DNA-templated transcription initiation"/>
    <property type="evidence" value="ECO:0007669"/>
    <property type="project" value="InterPro"/>
</dbReference>
<dbReference type="Pfam" id="PF04542">
    <property type="entry name" value="Sigma70_r2"/>
    <property type="match status" value="1"/>
</dbReference>
<reference evidence="8" key="2">
    <citation type="journal article" date="2021" name="PeerJ">
        <title>Extensive microbial diversity within the chicken gut microbiome revealed by metagenomics and culture.</title>
        <authorList>
            <person name="Gilroy R."/>
            <person name="Ravi A."/>
            <person name="Getino M."/>
            <person name="Pursley I."/>
            <person name="Horton D.L."/>
            <person name="Alikhan N.F."/>
            <person name="Baker D."/>
            <person name="Gharbi K."/>
            <person name="Hall N."/>
            <person name="Watson M."/>
            <person name="Adriaenssens E.M."/>
            <person name="Foster-Nyarko E."/>
            <person name="Jarju S."/>
            <person name="Secka A."/>
            <person name="Antonio M."/>
            <person name="Oren A."/>
            <person name="Chaudhuri R.R."/>
            <person name="La Ragione R."/>
            <person name="Hildebrand F."/>
            <person name="Pallen M.J."/>
        </authorList>
    </citation>
    <scope>NUCLEOTIDE SEQUENCE</scope>
    <source>
        <strain evidence="8">4920</strain>
    </source>
</reference>
<name>A0A9D1T0P4_9FIRM</name>
<dbReference type="InterPro" id="IPR007627">
    <property type="entry name" value="RNA_pol_sigma70_r2"/>
</dbReference>
<evidence type="ECO:0000259" key="7">
    <source>
        <dbReference type="Pfam" id="PF04542"/>
    </source>
</evidence>
<evidence type="ECO:0000256" key="2">
    <source>
        <dbReference type="ARBA" id="ARBA00023015"/>
    </source>
</evidence>
<evidence type="ECO:0000256" key="1">
    <source>
        <dbReference type="ARBA" id="ARBA00010641"/>
    </source>
</evidence>
<sequence length="171" mass="19767">MIVICRTEFLECIKEYEKLVFHICFSFTKNYFDAEDLAQETFIAAYNKLDLFDGKNLKAWLSAIAANKCKDYLKSAARRSIPTEESDLDLYASEHTGPEEAALRAVGEEEVRAICEQLDEPYRTVAVKYFCEDVTLSELSRSTGQKLKTLQTRLYRAKKMMKEYVRRTADV</sequence>
<accession>A0A9D1T0P4</accession>
<evidence type="ECO:0000313" key="8">
    <source>
        <dbReference type="EMBL" id="HIV02906.1"/>
    </source>
</evidence>
<dbReference type="PANTHER" id="PTHR43133:SF60">
    <property type="entry name" value="RNA POLYMERASE SIGMA FACTOR SIGV"/>
    <property type="match status" value="1"/>
</dbReference>
<dbReference type="GO" id="GO:0003677">
    <property type="term" value="F:DNA binding"/>
    <property type="evidence" value="ECO:0007669"/>
    <property type="project" value="UniProtKB-KW"/>
</dbReference>
<dbReference type="PROSITE" id="PS01063">
    <property type="entry name" value="SIGMA70_ECF"/>
    <property type="match status" value="1"/>
</dbReference>
<feature type="domain" description="RNA polymerase sigma-70 region 2" evidence="7">
    <location>
        <begin position="13"/>
        <end position="79"/>
    </location>
</feature>
<dbReference type="InterPro" id="IPR013324">
    <property type="entry name" value="RNA_pol_sigma_r3/r4-like"/>
</dbReference>
<dbReference type="Proteomes" id="UP000886743">
    <property type="component" value="Unassembled WGS sequence"/>
</dbReference>
<comment type="caution">
    <text evidence="8">The sequence shown here is derived from an EMBL/GenBank/DDBJ whole genome shotgun (WGS) entry which is preliminary data.</text>
</comment>
<dbReference type="GO" id="GO:0016987">
    <property type="term" value="F:sigma factor activity"/>
    <property type="evidence" value="ECO:0007669"/>
    <property type="project" value="UniProtKB-KW"/>
</dbReference>
<dbReference type="InterPro" id="IPR036388">
    <property type="entry name" value="WH-like_DNA-bd_sf"/>
</dbReference>
<gene>
    <name evidence="8" type="ORF">IAC74_04970</name>
</gene>
<evidence type="ECO:0000313" key="9">
    <source>
        <dbReference type="Proteomes" id="UP000886743"/>
    </source>
</evidence>
<dbReference type="InterPro" id="IPR000838">
    <property type="entry name" value="RNA_pol_sigma70_ECF_CS"/>
</dbReference>
<dbReference type="NCBIfam" id="TIGR02937">
    <property type="entry name" value="sigma70-ECF"/>
    <property type="match status" value="1"/>
</dbReference>
<keyword evidence="2 6" id="KW-0805">Transcription regulation</keyword>
<proteinExistence type="inferred from homology"/>
<dbReference type="PANTHER" id="PTHR43133">
    <property type="entry name" value="RNA POLYMERASE ECF-TYPE SIGMA FACTO"/>
    <property type="match status" value="1"/>
</dbReference>
<dbReference type="EMBL" id="DVOF01000142">
    <property type="protein sequence ID" value="HIV02906.1"/>
    <property type="molecule type" value="Genomic_DNA"/>
</dbReference>
<keyword evidence="3 6" id="KW-0731">Sigma factor</keyword>
<evidence type="ECO:0000256" key="3">
    <source>
        <dbReference type="ARBA" id="ARBA00023082"/>
    </source>
</evidence>
<comment type="similarity">
    <text evidence="1 6">Belongs to the sigma-70 factor family. ECF subfamily.</text>
</comment>
<evidence type="ECO:0000256" key="6">
    <source>
        <dbReference type="RuleBase" id="RU000716"/>
    </source>
</evidence>
<dbReference type="InterPro" id="IPR039425">
    <property type="entry name" value="RNA_pol_sigma-70-like"/>
</dbReference>
<dbReference type="SUPFAM" id="SSF88659">
    <property type="entry name" value="Sigma3 and sigma4 domains of RNA polymerase sigma factors"/>
    <property type="match status" value="1"/>
</dbReference>
<dbReference type="SUPFAM" id="SSF88946">
    <property type="entry name" value="Sigma2 domain of RNA polymerase sigma factors"/>
    <property type="match status" value="1"/>
</dbReference>
<protein>
    <recommendedName>
        <fullName evidence="6">RNA polymerase sigma factor</fullName>
    </recommendedName>
</protein>